<dbReference type="Proteomes" id="UP000549394">
    <property type="component" value="Unassembled WGS sequence"/>
</dbReference>
<comment type="caution">
    <text evidence="2">The sequence shown here is derived from an EMBL/GenBank/DDBJ whole genome shotgun (WGS) entry which is preliminary data.</text>
</comment>
<accession>A0A7I8VGL4</accession>
<evidence type="ECO:0000313" key="2">
    <source>
        <dbReference type="EMBL" id="CAD5115145.1"/>
    </source>
</evidence>
<feature type="region of interest" description="Disordered" evidence="1">
    <location>
        <begin position="41"/>
        <end position="61"/>
    </location>
</feature>
<gene>
    <name evidence="2" type="ORF">DGYR_LOCUS3917</name>
</gene>
<dbReference type="AlphaFoldDB" id="A0A7I8VGL4"/>
<dbReference type="EMBL" id="CAJFCJ010000006">
    <property type="protein sequence ID" value="CAD5115145.1"/>
    <property type="molecule type" value="Genomic_DNA"/>
</dbReference>
<organism evidence="2 3">
    <name type="scientific">Dimorphilus gyrociliatus</name>
    <dbReference type="NCBI Taxonomy" id="2664684"/>
    <lineage>
        <taxon>Eukaryota</taxon>
        <taxon>Metazoa</taxon>
        <taxon>Spiralia</taxon>
        <taxon>Lophotrochozoa</taxon>
        <taxon>Annelida</taxon>
        <taxon>Polychaeta</taxon>
        <taxon>Polychaeta incertae sedis</taxon>
        <taxon>Dinophilidae</taxon>
        <taxon>Dimorphilus</taxon>
    </lineage>
</organism>
<sequence length="103" mass="11986">MSQWQCLKTFEPSPNMWACLTWVKPAKMDFQKTDHWSKLKTKSRSTFSSPTSKKRNPLRTSYNERARQGFKYWPMDRPKPTSFGKYGTGSYKTVLGLGNAPRT</sequence>
<keyword evidence="3" id="KW-1185">Reference proteome</keyword>
<reference evidence="2 3" key="1">
    <citation type="submission" date="2020-08" db="EMBL/GenBank/DDBJ databases">
        <authorList>
            <person name="Hejnol A."/>
        </authorList>
    </citation>
    <scope>NUCLEOTIDE SEQUENCE [LARGE SCALE GENOMIC DNA]</scope>
</reference>
<proteinExistence type="predicted"/>
<protein>
    <submittedName>
        <fullName evidence="2">DgyrCDS4149</fullName>
    </submittedName>
</protein>
<name>A0A7I8VGL4_9ANNE</name>
<evidence type="ECO:0000256" key="1">
    <source>
        <dbReference type="SAM" id="MobiDB-lite"/>
    </source>
</evidence>
<evidence type="ECO:0000313" key="3">
    <source>
        <dbReference type="Proteomes" id="UP000549394"/>
    </source>
</evidence>
<dbReference type="OrthoDB" id="8903066at2759"/>